<feature type="region of interest" description="Disordered" evidence="1">
    <location>
        <begin position="1"/>
        <end position="24"/>
    </location>
</feature>
<comment type="caution">
    <text evidence="2">The sequence shown here is derived from an EMBL/GenBank/DDBJ whole genome shotgun (WGS) entry which is preliminary data.</text>
</comment>
<accession>A0A848M8D9</accession>
<protein>
    <submittedName>
        <fullName evidence="2">Transposase</fullName>
    </submittedName>
</protein>
<proteinExistence type="predicted"/>
<feature type="compositionally biased region" description="Basic and acidic residues" evidence="1">
    <location>
        <begin position="57"/>
        <end position="82"/>
    </location>
</feature>
<gene>
    <name evidence="2" type="ORF">HII30_16195</name>
</gene>
<evidence type="ECO:0000313" key="3">
    <source>
        <dbReference type="Proteomes" id="UP000565468"/>
    </source>
</evidence>
<dbReference type="RefSeq" id="WP_169506095.1">
    <property type="nucleotide sequence ID" value="NZ_JABBPN010000017.1"/>
</dbReference>
<feature type="compositionally biased region" description="Basic and acidic residues" evidence="1">
    <location>
        <begin position="1"/>
        <end position="18"/>
    </location>
</feature>
<reference evidence="2 3" key="1">
    <citation type="submission" date="2020-04" db="EMBL/GenBank/DDBJ databases">
        <title>Paenibacillus algicola sp. nov., a novel marine bacterium producing alginate lyase.</title>
        <authorList>
            <person name="Huang H."/>
        </authorList>
    </citation>
    <scope>NUCLEOTIDE SEQUENCE [LARGE SCALE GENOMIC DNA]</scope>
    <source>
        <strain evidence="2 3">L7-75</strain>
    </source>
</reference>
<name>A0A848M8D9_PAELE</name>
<dbReference type="Proteomes" id="UP000565468">
    <property type="component" value="Unassembled WGS sequence"/>
</dbReference>
<sequence>MSGKDKDMPPVSREKVEVDGVYTNEAGQEQYLERGGMFPADEVLGTTEWRLREYDFDNHHDGRTDKRLVVKQEGHGKQDKLDPQYSNAED</sequence>
<keyword evidence="3" id="KW-1185">Reference proteome</keyword>
<dbReference type="EMBL" id="JABBPN010000017">
    <property type="protein sequence ID" value="NMO97307.1"/>
    <property type="molecule type" value="Genomic_DNA"/>
</dbReference>
<evidence type="ECO:0000313" key="2">
    <source>
        <dbReference type="EMBL" id="NMO97307.1"/>
    </source>
</evidence>
<dbReference type="AlphaFoldDB" id="A0A848M8D9"/>
<evidence type="ECO:0000256" key="1">
    <source>
        <dbReference type="SAM" id="MobiDB-lite"/>
    </source>
</evidence>
<feature type="region of interest" description="Disordered" evidence="1">
    <location>
        <begin position="57"/>
        <end position="90"/>
    </location>
</feature>
<organism evidence="2 3">
    <name type="scientific">Paenibacillus lemnae</name>
    <dbReference type="NCBI Taxonomy" id="1330551"/>
    <lineage>
        <taxon>Bacteria</taxon>
        <taxon>Bacillati</taxon>
        <taxon>Bacillota</taxon>
        <taxon>Bacilli</taxon>
        <taxon>Bacillales</taxon>
        <taxon>Paenibacillaceae</taxon>
        <taxon>Paenibacillus</taxon>
    </lineage>
</organism>